<dbReference type="GO" id="GO:0004806">
    <property type="term" value="F:triacylglycerol lipase activity"/>
    <property type="evidence" value="ECO:0007669"/>
    <property type="project" value="UniProtKB-EC"/>
</dbReference>
<name>A2BQ73_PROMS</name>
<dbReference type="AlphaFoldDB" id="A2BQ73"/>
<proteinExistence type="predicted"/>
<dbReference type="EMBL" id="CP000551">
    <property type="protein sequence ID" value="ABM69934.1"/>
    <property type="molecule type" value="Genomic_DNA"/>
</dbReference>
<accession>A2BQ73</accession>
<dbReference type="Pfam" id="PF02089">
    <property type="entry name" value="Palm_thioest"/>
    <property type="match status" value="1"/>
</dbReference>
<evidence type="ECO:0000313" key="2">
    <source>
        <dbReference type="Proteomes" id="UP000002590"/>
    </source>
</evidence>
<dbReference type="eggNOG" id="COG1075">
    <property type="taxonomic scope" value="Bacteria"/>
</dbReference>
<dbReference type="ESTHER" id="proms-a2bq73">
    <property type="family name" value="Lipase_2"/>
</dbReference>
<dbReference type="Proteomes" id="UP000002590">
    <property type="component" value="Chromosome"/>
</dbReference>
<protein>
    <submittedName>
        <fullName evidence="1">Lipase family protein</fullName>
        <ecNumber evidence="1">3.1.1.3</ecNumber>
    </submittedName>
</protein>
<dbReference type="KEGG" id="pmb:A9601_06481"/>
<reference evidence="1 2" key="1">
    <citation type="journal article" date="2007" name="PLoS Genet.">
        <title>Patterns and implications of gene gain and loss in the evolution of Prochlorococcus.</title>
        <authorList>
            <person name="Kettler G.C."/>
            <person name="Martiny A.C."/>
            <person name="Huang K."/>
            <person name="Zucker J."/>
            <person name="Coleman M.L."/>
            <person name="Rodrigue S."/>
            <person name="Chen F."/>
            <person name="Lapidus A."/>
            <person name="Ferriera S."/>
            <person name="Johnson J."/>
            <person name="Steglich C."/>
            <person name="Church G.M."/>
            <person name="Richardson P."/>
            <person name="Chisholm S.W."/>
        </authorList>
    </citation>
    <scope>NUCLEOTIDE SEQUENCE [LARGE SCALE GENOMIC DNA]</scope>
    <source>
        <strain evidence="1 2">AS9601</strain>
    </source>
</reference>
<dbReference type="InterPro" id="IPR029058">
    <property type="entry name" value="AB_hydrolase_fold"/>
</dbReference>
<dbReference type="SUPFAM" id="SSF53474">
    <property type="entry name" value="alpha/beta-Hydrolases"/>
    <property type="match status" value="1"/>
</dbReference>
<organism evidence="1 2">
    <name type="scientific">Prochlorococcus marinus (strain AS9601)</name>
    <dbReference type="NCBI Taxonomy" id="146891"/>
    <lineage>
        <taxon>Bacteria</taxon>
        <taxon>Bacillati</taxon>
        <taxon>Cyanobacteriota</taxon>
        <taxon>Cyanophyceae</taxon>
        <taxon>Synechococcales</taxon>
        <taxon>Prochlorococcaceae</taxon>
        <taxon>Prochlorococcus</taxon>
    </lineage>
</organism>
<dbReference type="PANTHER" id="PTHR37946">
    <property type="entry name" value="SLL1969 PROTEIN"/>
    <property type="match status" value="1"/>
</dbReference>
<dbReference type="PANTHER" id="PTHR37946:SF1">
    <property type="entry name" value="SLL1969 PROTEIN"/>
    <property type="match status" value="1"/>
</dbReference>
<keyword evidence="1" id="KW-0378">Hydrolase</keyword>
<sequence>MKTNKVLERRNPIILIHGLWNTSSIFSSITPKLDNIGIEYFAPTLEHSYGMTSILDLTNKLNELILEKYGLEKEIDILGFSMGGIIGRHWLQKFNGYKRTRRLISIGSPHKGTLMAQLIPKYPFKGISEMKINSKFLRGLANNDFFLEDIECINFFTYWDIMVFPGWWTNLNFGKKISVKVYKHRNLVRNKSVVDKIVDEIIM</sequence>
<gene>
    <name evidence="1" type="ordered locus">A9601_06481</name>
</gene>
<dbReference type="STRING" id="146891.A9601_06481"/>
<dbReference type="Gene3D" id="3.40.50.1820">
    <property type="entry name" value="alpha/beta hydrolase"/>
    <property type="match status" value="1"/>
</dbReference>
<dbReference type="EC" id="3.1.1.3" evidence="1"/>
<evidence type="ECO:0000313" key="1">
    <source>
        <dbReference type="EMBL" id="ABM69934.1"/>
    </source>
</evidence>
<dbReference type="HOGENOM" id="CLU_029537_5_0_3"/>